<keyword evidence="2" id="KW-1185">Reference proteome</keyword>
<sequence>MSCRESEVSGQHRGERPERWNFHDISAIVETFLISTRGTWIRQVQGCGLPSDGNASDGGVQAGLPFIGRAVHYWRAFSVRPVKGCSVVNGCAGRKVRFCWRR</sequence>
<organism evidence="1 2">
    <name type="scientific">Cystoisospora suis</name>
    <dbReference type="NCBI Taxonomy" id="483139"/>
    <lineage>
        <taxon>Eukaryota</taxon>
        <taxon>Sar</taxon>
        <taxon>Alveolata</taxon>
        <taxon>Apicomplexa</taxon>
        <taxon>Conoidasida</taxon>
        <taxon>Coccidia</taxon>
        <taxon>Eucoccidiorida</taxon>
        <taxon>Eimeriorina</taxon>
        <taxon>Sarcocystidae</taxon>
        <taxon>Cystoisospora</taxon>
    </lineage>
</organism>
<dbReference type="AlphaFoldDB" id="A0A2C6L254"/>
<dbReference type="GeneID" id="94427541"/>
<dbReference type="RefSeq" id="XP_067923692.1">
    <property type="nucleotide sequence ID" value="XM_068064330.1"/>
</dbReference>
<evidence type="ECO:0000313" key="1">
    <source>
        <dbReference type="EMBL" id="PHJ22015.1"/>
    </source>
</evidence>
<dbReference type="Proteomes" id="UP000221165">
    <property type="component" value="Unassembled WGS sequence"/>
</dbReference>
<dbReference type="EMBL" id="MIGC01001877">
    <property type="protein sequence ID" value="PHJ22015.1"/>
    <property type="molecule type" value="Genomic_DNA"/>
</dbReference>
<gene>
    <name evidence="1" type="ORF">CSUI_004135</name>
</gene>
<name>A0A2C6L254_9APIC</name>
<dbReference type="VEuPathDB" id="ToxoDB:CSUI_004135"/>
<proteinExistence type="predicted"/>
<evidence type="ECO:0000313" key="2">
    <source>
        <dbReference type="Proteomes" id="UP000221165"/>
    </source>
</evidence>
<reference evidence="1 2" key="1">
    <citation type="journal article" date="2017" name="Int. J. Parasitol.">
        <title>The genome of the protozoan parasite Cystoisospora suis and a reverse vaccinology approach to identify vaccine candidates.</title>
        <authorList>
            <person name="Palmieri N."/>
            <person name="Shrestha A."/>
            <person name="Ruttkowski B."/>
            <person name="Beck T."/>
            <person name="Vogl C."/>
            <person name="Tomley F."/>
            <person name="Blake D.P."/>
            <person name="Joachim A."/>
        </authorList>
    </citation>
    <scope>NUCLEOTIDE SEQUENCE [LARGE SCALE GENOMIC DNA]</scope>
    <source>
        <strain evidence="1 2">Wien I</strain>
    </source>
</reference>
<accession>A0A2C6L254</accession>
<protein>
    <submittedName>
        <fullName evidence="1">Uncharacterized protein</fullName>
    </submittedName>
</protein>
<comment type="caution">
    <text evidence="1">The sequence shown here is derived from an EMBL/GenBank/DDBJ whole genome shotgun (WGS) entry which is preliminary data.</text>
</comment>